<comment type="caution">
    <text evidence="3">The sequence shown here is derived from an EMBL/GenBank/DDBJ whole genome shotgun (WGS) entry which is preliminary data.</text>
</comment>
<dbReference type="InterPro" id="IPR019432">
    <property type="entry name" value="Acyltransferase_MbtK/IucB-like"/>
</dbReference>
<dbReference type="GO" id="GO:0016410">
    <property type="term" value="F:N-acyltransferase activity"/>
    <property type="evidence" value="ECO:0007669"/>
    <property type="project" value="TreeGrafter"/>
</dbReference>
<evidence type="ECO:0000313" key="4">
    <source>
        <dbReference type="Proteomes" id="UP000275385"/>
    </source>
</evidence>
<evidence type="ECO:0000259" key="2">
    <source>
        <dbReference type="SMART" id="SM01006"/>
    </source>
</evidence>
<dbReference type="PANTHER" id="PTHR31438:SF7">
    <property type="entry name" value="ACYLTRANSFERASE MBTK_IUCB-LIKE CONSERVED DOMAIN-CONTAINING PROTEIN"/>
    <property type="match status" value="1"/>
</dbReference>
<comment type="similarity">
    <text evidence="1">Belongs to the lysine N-acyltransferase MbtK family.</text>
</comment>
<dbReference type="Proteomes" id="UP000275385">
    <property type="component" value="Unassembled WGS sequence"/>
</dbReference>
<dbReference type="Gene3D" id="3.40.630.30">
    <property type="match status" value="1"/>
</dbReference>
<keyword evidence="4" id="KW-1185">Reference proteome</keyword>
<evidence type="ECO:0000313" key="3">
    <source>
        <dbReference type="EMBL" id="RKU48430.1"/>
    </source>
</evidence>
<name>A0A420YKN2_9PEZI</name>
<dbReference type="InterPro" id="IPR016181">
    <property type="entry name" value="Acyl_CoA_acyltransferase"/>
</dbReference>
<dbReference type="AlphaFoldDB" id="A0A420YKN2"/>
<accession>A0A420YKN2</accession>
<dbReference type="PANTHER" id="PTHR31438">
    <property type="entry name" value="LYSINE N-ACYLTRANSFERASE C17G9.06C-RELATED"/>
    <property type="match status" value="1"/>
</dbReference>
<dbReference type="EMBL" id="QVQW01000005">
    <property type="protein sequence ID" value="RKU48430.1"/>
    <property type="molecule type" value="Genomic_DNA"/>
</dbReference>
<evidence type="ECO:0000256" key="1">
    <source>
        <dbReference type="ARBA" id="ARBA00009893"/>
    </source>
</evidence>
<dbReference type="SMART" id="SM01006">
    <property type="entry name" value="AlcB"/>
    <property type="match status" value="1"/>
</dbReference>
<protein>
    <recommendedName>
        <fullName evidence="2">Acyltransferase MbtK/IucB-like conserved domain-containing protein</fullName>
    </recommendedName>
</protein>
<gene>
    <name evidence="3" type="ORF">DL546_009605</name>
</gene>
<proteinExistence type="inferred from homology"/>
<dbReference type="Pfam" id="PF13523">
    <property type="entry name" value="Acetyltransf_8"/>
    <property type="match status" value="1"/>
</dbReference>
<dbReference type="GO" id="GO:0019290">
    <property type="term" value="P:siderophore biosynthetic process"/>
    <property type="evidence" value="ECO:0007669"/>
    <property type="project" value="InterPro"/>
</dbReference>
<dbReference type="OrthoDB" id="4250781at2759"/>
<reference evidence="3 4" key="1">
    <citation type="submission" date="2018-08" db="EMBL/GenBank/DDBJ databases">
        <title>Draft genome of the lignicolous fungus Coniochaeta pulveracea.</title>
        <authorList>
            <person name="Borstlap C.J."/>
            <person name="De Witt R.N."/>
            <person name="Botha A."/>
            <person name="Volschenk H."/>
        </authorList>
    </citation>
    <scope>NUCLEOTIDE SEQUENCE [LARGE SCALE GENOMIC DNA]</scope>
    <source>
        <strain evidence="3 4">CAB683</strain>
    </source>
</reference>
<dbReference type="STRING" id="177199.A0A420YKN2"/>
<sequence length="441" mass="49898">MALRKLADYAVSQEPIIKLPHPYRTTYHVQKGESTSFCLRAQANASSEAEEPHIDTSFVCVTGPEDLKSGDRPADSNNTSWARARRSPLVTVQLGQSSSSALPALWLLTYVIFTLRPAEEAFRLKLTGSNSESLSFQLKAVSLAIDHPKDASSSHEPNELLVLRGNFWQGAGSPFGPRPVWILEPASSPLKRSSFPLTPLSYTLTNSPGRSLSWHPRRPLKPVPGSLIYSRYIPHLKETFSMIALDYQDERHVELFHNWQNDPRVSQGWNLTGTLAQHKDYLREAHEDPHRIAILARFEETEFAYFEVYWAKENRLGSYYPASSDFDRGRHSLVGDVRYRGPHRVSAWWSSLMHYLFLDDPRTMNVVGEPRYTNSSVLMYDLMHGFSLDKMVDLPDKRAAFMRCSRERFFQLCQFGDDQDGSGHGRAKVVGGTGVGLVPKL</sequence>
<feature type="domain" description="Acyltransferase MbtK/IucB-like conserved" evidence="2">
    <location>
        <begin position="243"/>
        <end position="292"/>
    </location>
</feature>
<dbReference type="SUPFAM" id="SSF55729">
    <property type="entry name" value="Acyl-CoA N-acyltransferases (Nat)"/>
    <property type="match status" value="1"/>
</dbReference>
<organism evidence="3 4">
    <name type="scientific">Coniochaeta pulveracea</name>
    <dbReference type="NCBI Taxonomy" id="177199"/>
    <lineage>
        <taxon>Eukaryota</taxon>
        <taxon>Fungi</taxon>
        <taxon>Dikarya</taxon>
        <taxon>Ascomycota</taxon>
        <taxon>Pezizomycotina</taxon>
        <taxon>Sordariomycetes</taxon>
        <taxon>Sordariomycetidae</taxon>
        <taxon>Coniochaetales</taxon>
        <taxon>Coniochaetaceae</taxon>
        <taxon>Coniochaeta</taxon>
    </lineage>
</organism>